<reference evidence="1 2" key="1">
    <citation type="submission" date="2018-07" db="EMBL/GenBank/DDBJ databases">
        <title>Dyadobacter roseus sp. nov., isolated from rose rhizosphere soil.</title>
        <authorList>
            <person name="Chen L."/>
        </authorList>
    </citation>
    <scope>NUCLEOTIDE SEQUENCE [LARGE SCALE GENOMIC DNA]</scope>
    <source>
        <strain evidence="1 2">RS19</strain>
    </source>
</reference>
<name>A0A3D8Y6Z7_9BACT</name>
<dbReference type="Proteomes" id="UP000256373">
    <property type="component" value="Unassembled WGS sequence"/>
</dbReference>
<accession>A0A3D8Y6Z7</accession>
<keyword evidence="2" id="KW-1185">Reference proteome</keyword>
<proteinExistence type="predicted"/>
<comment type="caution">
    <text evidence="1">The sequence shown here is derived from an EMBL/GenBank/DDBJ whole genome shotgun (WGS) entry which is preliminary data.</text>
</comment>
<evidence type="ECO:0000313" key="2">
    <source>
        <dbReference type="Proteomes" id="UP000256373"/>
    </source>
</evidence>
<dbReference type="InterPro" id="IPR058512">
    <property type="entry name" value="DUF8199"/>
</dbReference>
<organism evidence="1 2">
    <name type="scientific">Dyadobacter luteus</name>
    <dbReference type="NCBI Taxonomy" id="2259619"/>
    <lineage>
        <taxon>Bacteria</taxon>
        <taxon>Pseudomonadati</taxon>
        <taxon>Bacteroidota</taxon>
        <taxon>Cytophagia</taxon>
        <taxon>Cytophagales</taxon>
        <taxon>Spirosomataceae</taxon>
        <taxon>Dyadobacter</taxon>
    </lineage>
</organism>
<dbReference type="AlphaFoldDB" id="A0A3D8Y6Z7"/>
<protein>
    <submittedName>
        <fullName evidence="1">Uncharacterized protein</fullName>
    </submittedName>
</protein>
<evidence type="ECO:0000313" key="1">
    <source>
        <dbReference type="EMBL" id="REA58498.1"/>
    </source>
</evidence>
<dbReference type="OrthoDB" id="952405at2"/>
<dbReference type="EMBL" id="QNUL01000020">
    <property type="protein sequence ID" value="REA58498.1"/>
    <property type="molecule type" value="Genomic_DNA"/>
</dbReference>
<dbReference type="RefSeq" id="WP_115832832.1">
    <property type="nucleotide sequence ID" value="NZ_QNUL01000020.1"/>
</dbReference>
<dbReference type="Pfam" id="PF26622">
    <property type="entry name" value="DUF8199"/>
    <property type="match status" value="1"/>
</dbReference>
<sequence>MNKKLRQSLTVFMALLVLLSSTGFGFIEHECMMRGKSLQLLTEKKVGDSTKKVSSCCAKSKAQKEAKGTFFKKTDCCKESQKFEKVDVPSQTSQIQAKFIKSLLAGITWSATSFVFQQAEWTLPSNVHTTYLLSFSSRLHGRSMLSFIQSFLI</sequence>
<gene>
    <name evidence="1" type="ORF">DSL64_20645</name>
</gene>